<feature type="transmembrane region" description="Helical" evidence="10">
    <location>
        <begin position="195"/>
        <end position="217"/>
    </location>
</feature>
<evidence type="ECO:0000256" key="8">
    <source>
        <dbReference type="ARBA" id="ARBA00022989"/>
    </source>
</evidence>
<evidence type="ECO:0000256" key="9">
    <source>
        <dbReference type="ARBA" id="ARBA00023136"/>
    </source>
</evidence>
<keyword evidence="6" id="KW-0547">Nucleotide-binding</keyword>
<name>A0A9K3P9H3_9STRA</name>
<evidence type="ECO:0000259" key="11">
    <source>
        <dbReference type="PROSITE" id="PS50893"/>
    </source>
</evidence>
<evidence type="ECO:0000256" key="10">
    <source>
        <dbReference type="SAM" id="Phobius"/>
    </source>
</evidence>
<evidence type="ECO:0000259" key="12">
    <source>
        <dbReference type="PROSITE" id="PS50929"/>
    </source>
</evidence>
<keyword evidence="9 10" id="KW-0472">Membrane</keyword>
<comment type="similarity">
    <text evidence="2">Belongs to the ABC transporter superfamily. ABCB family. Multidrug resistance exporter (TC 3.A.1.201) subfamily.</text>
</comment>
<evidence type="ECO:0000256" key="6">
    <source>
        <dbReference type="ARBA" id="ARBA00022741"/>
    </source>
</evidence>
<dbReference type="OrthoDB" id="41274at2759"/>
<evidence type="ECO:0000313" key="15">
    <source>
        <dbReference type="Proteomes" id="UP000693970"/>
    </source>
</evidence>
<evidence type="ECO:0000313" key="14">
    <source>
        <dbReference type="EMBL" id="KAG7374906.1"/>
    </source>
</evidence>
<dbReference type="EMBL" id="JAGRRH010000054">
    <property type="protein sequence ID" value="KAG7338531.1"/>
    <property type="molecule type" value="Genomic_DNA"/>
</dbReference>
<keyword evidence="15" id="KW-1185">Reference proteome</keyword>
<keyword evidence="7" id="KW-0067">ATP-binding</keyword>
<dbReference type="SMART" id="SM00382">
    <property type="entry name" value="AAA"/>
    <property type="match status" value="1"/>
</dbReference>
<keyword evidence="3" id="KW-0813">Transport</keyword>
<dbReference type="Pfam" id="PF00005">
    <property type="entry name" value="ABC_tran"/>
    <property type="match status" value="1"/>
</dbReference>
<keyword evidence="5" id="KW-0677">Repeat</keyword>
<feature type="domain" description="ABC transmembrane type-1" evidence="12">
    <location>
        <begin position="1"/>
        <end position="230"/>
    </location>
</feature>
<dbReference type="Proteomes" id="UP000693970">
    <property type="component" value="Unassembled WGS sequence"/>
</dbReference>
<reference evidence="13" key="2">
    <citation type="submission" date="2021-04" db="EMBL/GenBank/DDBJ databases">
        <authorList>
            <person name="Podell S."/>
        </authorList>
    </citation>
    <scope>NUCLEOTIDE SEQUENCE</scope>
    <source>
        <strain evidence="13">Hildebrandi</strain>
    </source>
</reference>
<evidence type="ECO:0000313" key="13">
    <source>
        <dbReference type="EMBL" id="KAG7338531.1"/>
    </source>
</evidence>
<feature type="transmembrane region" description="Helical" evidence="10">
    <location>
        <begin position="118"/>
        <end position="138"/>
    </location>
</feature>
<dbReference type="FunFam" id="3.40.50.300:FF:000967">
    <property type="entry name" value="ABC multidrug transporter mdr4"/>
    <property type="match status" value="1"/>
</dbReference>
<dbReference type="GO" id="GO:0015421">
    <property type="term" value="F:ABC-type oligopeptide transporter activity"/>
    <property type="evidence" value="ECO:0007669"/>
    <property type="project" value="TreeGrafter"/>
</dbReference>
<feature type="transmembrane region" description="Helical" evidence="10">
    <location>
        <begin position="250"/>
        <end position="270"/>
    </location>
</feature>
<dbReference type="GO" id="GO:0005743">
    <property type="term" value="C:mitochondrial inner membrane"/>
    <property type="evidence" value="ECO:0007669"/>
    <property type="project" value="TreeGrafter"/>
</dbReference>
<dbReference type="InterPro" id="IPR003593">
    <property type="entry name" value="AAA+_ATPase"/>
</dbReference>
<accession>A0A9K3P9H3</accession>
<protein>
    <submittedName>
        <fullName evidence="13">ABC transporter permease</fullName>
    </submittedName>
</protein>
<evidence type="ECO:0000256" key="1">
    <source>
        <dbReference type="ARBA" id="ARBA00004141"/>
    </source>
</evidence>
<sequence length="626" mass="68388">MATLSEKKIPRRPSLVGKAFMIVGGVVFAAGSLYVSIWTYTGEKQALRIQKAFVRSALNQDAAWFDTHNREELPTTMGTNIVYMNTAIGRSIADTFGRGVSALGCLVVAFLLNTPLAFIMLAAIPVVVIIMLIFNYFIRRASKDANKELGMAGSVATEVIAGIKTVAALCAKEHFGSKYTHHLDQAERFAIRSGVLQSALAGIVAILFYFTYCYAFYVGTEQVLSNSGTINFIKCFFADEDDPACKVSGASVMCCIYGVILCVTFIGLMVPGLTNINLGRQADFNLSVQSGQSVALVGPSGSGKSKIARFLLRFYDPNSGAVLIDGTRNVAWWRSKVGYVEQESRLFPATIRDNIALGMSKDPKACSESEIIEACKAACAHDFIMELPDGYDTHFGGTGVQLSGGQMQRIAIARAIIRKPVVLVLDEATSALESTSERHVTEAIANVRKTRQMTTVTIAHRLSTIIDSGVIAVLDKGKIQELGNHKTLYEKDGIYTLLCQTQGIGADFSVAAAEISHKSEQTYDKTVDAEVGMEQAQGHAKDGRKSSLEMMEVFLAPMSKIWGILGARDTLFAAMGIKLPFWEMVVYWRFVRLTSWYAKRGISANCGRCKEPKMSSRLIKMYHNAL</sequence>
<evidence type="ECO:0000256" key="7">
    <source>
        <dbReference type="ARBA" id="ARBA00022840"/>
    </source>
</evidence>
<dbReference type="InterPro" id="IPR039421">
    <property type="entry name" value="Type_1_exporter"/>
</dbReference>
<proteinExistence type="inferred from homology"/>
<dbReference type="PROSITE" id="PS00211">
    <property type="entry name" value="ABC_TRANSPORTER_1"/>
    <property type="match status" value="1"/>
</dbReference>
<feature type="transmembrane region" description="Helical" evidence="10">
    <location>
        <begin position="20"/>
        <end position="41"/>
    </location>
</feature>
<dbReference type="GO" id="GO:0016887">
    <property type="term" value="F:ATP hydrolysis activity"/>
    <property type="evidence" value="ECO:0007669"/>
    <property type="project" value="InterPro"/>
</dbReference>
<reference evidence="13" key="1">
    <citation type="journal article" date="2021" name="Sci. Rep.">
        <title>Diploid genomic architecture of Nitzschia inconspicua, an elite biomass production diatom.</title>
        <authorList>
            <person name="Oliver A."/>
            <person name="Podell S."/>
            <person name="Pinowska A."/>
            <person name="Traller J.C."/>
            <person name="Smith S.R."/>
            <person name="McClure R."/>
            <person name="Beliaev A."/>
            <person name="Bohutskyi P."/>
            <person name="Hill E.A."/>
            <person name="Rabines A."/>
            <person name="Zheng H."/>
            <person name="Allen L.Z."/>
            <person name="Kuo A."/>
            <person name="Grigoriev I.V."/>
            <person name="Allen A.E."/>
            <person name="Hazlebeck D."/>
            <person name="Allen E.E."/>
        </authorList>
    </citation>
    <scope>NUCLEOTIDE SEQUENCE</scope>
    <source>
        <strain evidence="13">Hildebrandi</strain>
    </source>
</reference>
<keyword evidence="4 10" id="KW-0812">Transmembrane</keyword>
<comment type="subcellular location">
    <subcellularLocation>
        <location evidence="1">Membrane</location>
        <topology evidence="1">Multi-pass membrane protein</topology>
    </subcellularLocation>
</comment>
<dbReference type="InterPro" id="IPR011527">
    <property type="entry name" value="ABC1_TM_dom"/>
</dbReference>
<evidence type="ECO:0000256" key="2">
    <source>
        <dbReference type="ARBA" id="ARBA00007577"/>
    </source>
</evidence>
<dbReference type="EMBL" id="JAGRRH010000001">
    <property type="protein sequence ID" value="KAG7374906.1"/>
    <property type="molecule type" value="Genomic_DNA"/>
</dbReference>
<keyword evidence="8 10" id="KW-1133">Transmembrane helix</keyword>
<feature type="transmembrane region" description="Helical" evidence="10">
    <location>
        <begin position="95"/>
        <end position="112"/>
    </location>
</feature>
<dbReference type="GO" id="GO:0005524">
    <property type="term" value="F:ATP binding"/>
    <property type="evidence" value="ECO:0007669"/>
    <property type="project" value="UniProtKB-KW"/>
</dbReference>
<dbReference type="PROSITE" id="PS50893">
    <property type="entry name" value="ABC_TRANSPORTER_2"/>
    <property type="match status" value="1"/>
</dbReference>
<gene>
    <name evidence="14" type="ORF">IV203_014001</name>
    <name evidence="13" type="ORF">IV203_014217</name>
</gene>
<dbReference type="InterPro" id="IPR003439">
    <property type="entry name" value="ABC_transporter-like_ATP-bd"/>
</dbReference>
<dbReference type="PANTHER" id="PTHR43394">
    <property type="entry name" value="ATP-DEPENDENT PERMEASE MDL1, MITOCHONDRIAL"/>
    <property type="match status" value="1"/>
</dbReference>
<organism evidence="13 15">
    <name type="scientific">Nitzschia inconspicua</name>
    <dbReference type="NCBI Taxonomy" id="303405"/>
    <lineage>
        <taxon>Eukaryota</taxon>
        <taxon>Sar</taxon>
        <taxon>Stramenopiles</taxon>
        <taxon>Ochrophyta</taxon>
        <taxon>Bacillariophyta</taxon>
        <taxon>Bacillariophyceae</taxon>
        <taxon>Bacillariophycidae</taxon>
        <taxon>Bacillariales</taxon>
        <taxon>Bacillariaceae</taxon>
        <taxon>Nitzschia</taxon>
    </lineage>
</organism>
<dbReference type="GO" id="GO:0090374">
    <property type="term" value="P:oligopeptide export from mitochondrion"/>
    <property type="evidence" value="ECO:0007669"/>
    <property type="project" value="TreeGrafter"/>
</dbReference>
<evidence type="ECO:0000256" key="3">
    <source>
        <dbReference type="ARBA" id="ARBA00022448"/>
    </source>
</evidence>
<dbReference type="PROSITE" id="PS50929">
    <property type="entry name" value="ABC_TM1F"/>
    <property type="match status" value="1"/>
</dbReference>
<dbReference type="PANTHER" id="PTHR43394:SF11">
    <property type="entry name" value="ATP-BINDING CASSETTE TRANSPORTER"/>
    <property type="match status" value="1"/>
</dbReference>
<dbReference type="InterPro" id="IPR017871">
    <property type="entry name" value="ABC_transporter-like_CS"/>
</dbReference>
<dbReference type="AlphaFoldDB" id="A0A9K3P9H3"/>
<dbReference type="CDD" id="cd18577">
    <property type="entry name" value="ABC_6TM_Pgp_ABCB1_D1_like"/>
    <property type="match status" value="1"/>
</dbReference>
<feature type="domain" description="ABC transporter" evidence="11">
    <location>
        <begin position="263"/>
        <end position="501"/>
    </location>
</feature>
<evidence type="ECO:0000256" key="5">
    <source>
        <dbReference type="ARBA" id="ARBA00022737"/>
    </source>
</evidence>
<dbReference type="Pfam" id="PF00664">
    <property type="entry name" value="ABC_membrane"/>
    <property type="match status" value="1"/>
</dbReference>
<evidence type="ECO:0000256" key="4">
    <source>
        <dbReference type="ARBA" id="ARBA00022692"/>
    </source>
</evidence>
<comment type="caution">
    <text evidence="13">The sequence shown here is derived from an EMBL/GenBank/DDBJ whole genome shotgun (WGS) entry which is preliminary data.</text>
</comment>